<evidence type="ECO:0000313" key="12">
    <source>
        <dbReference type="Proteomes" id="UP001183202"/>
    </source>
</evidence>
<dbReference type="RefSeq" id="WP_311555794.1">
    <property type="nucleotide sequence ID" value="NZ_JAVREJ010000005.1"/>
</dbReference>
<comment type="subcellular location">
    <subcellularLocation>
        <location evidence="1">Cell membrane</location>
        <topology evidence="1">Multi-pass membrane protein</topology>
    </subcellularLocation>
</comment>
<evidence type="ECO:0000256" key="5">
    <source>
        <dbReference type="ARBA" id="ARBA00023136"/>
    </source>
</evidence>
<keyword evidence="2" id="KW-1003">Cell membrane</keyword>
<organism evidence="11 12">
    <name type="scientific">Pseudonocardia charpentierae</name>
    <dbReference type="NCBI Taxonomy" id="3075545"/>
    <lineage>
        <taxon>Bacteria</taxon>
        <taxon>Bacillati</taxon>
        <taxon>Actinomycetota</taxon>
        <taxon>Actinomycetes</taxon>
        <taxon>Pseudonocardiales</taxon>
        <taxon>Pseudonocardiaceae</taxon>
        <taxon>Pseudonocardia</taxon>
    </lineage>
</organism>
<evidence type="ECO:0000256" key="8">
    <source>
        <dbReference type="SAM" id="Phobius"/>
    </source>
</evidence>
<evidence type="ECO:0000259" key="9">
    <source>
        <dbReference type="Pfam" id="PF06738"/>
    </source>
</evidence>
<comment type="caution">
    <text evidence="11">The sequence shown here is derived from an EMBL/GenBank/DDBJ whole genome shotgun (WGS) entry which is preliminary data.</text>
</comment>
<dbReference type="InterPro" id="IPR010619">
    <property type="entry name" value="ThrE-like_N"/>
</dbReference>
<evidence type="ECO:0000256" key="6">
    <source>
        <dbReference type="ARBA" id="ARBA00034125"/>
    </source>
</evidence>
<evidence type="ECO:0000259" key="10">
    <source>
        <dbReference type="Pfam" id="PF12821"/>
    </source>
</evidence>
<gene>
    <name evidence="11" type="ORF">RM445_09525</name>
</gene>
<dbReference type="PANTHER" id="PTHR34390">
    <property type="entry name" value="UPF0442 PROTEIN YJJB-RELATED"/>
    <property type="match status" value="1"/>
</dbReference>
<feature type="domain" description="Threonine/Serine exporter ThrE" evidence="10">
    <location>
        <begin position="317"/>
        <end position="447"/>
    </location>
</feature>
<feature type="transmembrane region" description="Helical" evidence="8">
    <location>
        <begin position="236"/>
        <end position="257"/>
    </location>
</feature>
<feature type="domain" description="Threonine/serine exporter-like N-terminal" evidence="9">
    <location>
        <begin position="48"/>
        <end position="292"/>
    </location>
</feature>
<dbReference type="InterPro" id="IPR050539">
    <property type="entry name" value="ThrE_Dicarb/AminoAcid_Exp"/>
</dbReference>
<dbReference type="Pfam" id="PF06738">
    <property type="entry name" value="ThrE"/>
    <property type="match status" value="1"/>
</dbReference>
<feature type="transmembrane region" description="Helical" evidence="8">
    <location>
        <begin position="310"/>
        <end position="331"/>
    </location>
</feature>
<feature type="transmembrane region" description="Helical" evidence="8">
    <location>
        <begin position="338"/>
        <end position="355"/>
    </location>
</feature>
<protein>
    <submittedName>
        <fullName evidence="11">Threonine/serine exporter family protein</fullName>
    </submittedName>
</protein>
<accession>A0ABU2N799</accession>
<feature type="transmembrane region" description="Helical" evidence="8">
    <location>
        <begin position="361"/>
        <end position="381"/>
    </location>
</feature>
<feature type="region of interest" description="Disordered" evidence="7">
    <location>
        <begin position="455"/>
        <end position="474"/>
    </location>
</feature>
<dbReference type="Proteomes" id="UP001183202">
    <property type="component" value="Unassembled WGS sequence"/>
</dbReference>
<keyword evidence="4 8" id="KW-1133">Transmembrane helix</keyword>
<feature type="transmembrane region" description="Helical" evidence="8">
    <location>
        <begin position="393"/>
        <end position="414"/>
    </location>
</feature>
<evidence type="ECO:0000256" key="1">
    <source>
        <dbReference type="ARBA" id="ARBA00004651"/>
    </source>
</evidence>
<evidence type="ECO:0000256" key="2">
    <source>
        <dbReference type="ARBA" id="ARBA00022475"/>
    </source>
</evidence>
<evidence type="ECO:0000313" key="11">
    <source>
        <dbReference type="EMBL" id="MDT0349759.1"/>
    </source>
</evidence>
<keyword evidence="5 8" id="KW-0472">Membrane</keyword>
<comment type="similarity">
    <text evidence="6">Belongs to the ThrE exporter (TC 2.A.79) family.</text>
</comment>
<name>A0ABU2N799_9PSEU</name>
<evidence type="ECO:0000256" key="3">
    <source>
        <dbReference type="ARBA" id="ARBA00022692"/>
    </source>
</evidence>
<feature type="transmembrane region" description="Helical" evidence="8">
    <location>
        <begin position="277"/>
        <end position="298"/>
    </location>
</feature>
<sequence>MIRFDRRLRDALRRETHDILHGGPPTVELLRPVGPDLPSDERVFQVLDLCLQVGEVLLSSGEAAADTSATMTRLAGACGLATVDVDITFTSIVMCCRRGRLAAPVTSMRLVCYRTTDLTRLALVTRIVDQVIRGEMGVAAAEVALAQAARAPHPYPRWAATAGWAGLAAAVALLLGGGPETWLTAFVTTAIIDRLGRFLGRRGVASFFLQMIGGFVATACTIGLLAVGALPSETGPSLVIAASITVLLSGLSVMGAVQDAIAGHVVTAAGRAAEIGLLSAGLLTGVILGLKMGIWFGLFLDPAELVAADATRFGISTFAAAVAAAMFALACYAPLRSLGAAALAGGAGWAAYGALTQYADFGPVVATGLAAVLVGLGSELIRRRTTVHRQVIILAGIIPLLPGLTAYRGFYQLASSRPQYIADGLVTITLALAIALALAAGVTFGQFIVRPRPAPEVAEPDATRRGSPPPALEQ</sequence>
<feature type="transmembrane region" description="Helical" evidence="8">
    <location>
        <begin position="158"/>
        <end position="176"/>
    </location>
</feature>
<dbReference type="InterPro" id="IPR024528">
    <property type="entry name" value="ThrE_2"/>
</dbReference>
<dbReference type="EMBL" id="JAVREJ010000005">
    <property type="protein sequence ID" value="MDT0349759.1"/>
    <property type="molecule type" value="Genomic_DNA"/>
</dbReference>
<evidence type="ECO:0000256" key="4">
    <source>
        <dbReference type="ARBA" id="ARBA00022989"/>
    </source>
</evidence>
<keyword evidence="12" id="KW-1185">Reference proteome</keyword>
<dbReference type="PANTHER" id="PTHR34390:SF2">
    <property type="entry name" value="SUCCINATE TRANSPORTER SUBUNIT YJJP-RELATED"/>
    <property type="match status" value="1"/>
</dbReference>
<feature type="transmembrane region" description="Helical" evidence="8">
    <location>
        <begin position="420"/>
        <end position="444"/>
    </location>
</feature>
<proteinExistence type="inferred from homology"/>
<evidence type="ECO:0000256" key="7">
    <source>
        <dbReference type="SAM" id="MobiDB-lite"/>
    </source>
</evidence>
<dbReference type="Pfam" id="PF12821">
    <property type="entry name" value="ThrE_2"/>
    <property type="match status" value="1"/>
</dbReference>
<reference evidence="12" key="1">
    <citation type="submission" date="2023-07" db="EMBL/GenBank/DDBJ databases">
        <title>30 novel species of actinomycetes from the DSMZ collection.</title>
        <authorList>
            <person name="Nouioui I."/>
        </authorList>
    </citation>
    <scope>NUCLEOTIDE SEQUENCE [LARGE SCALE GENOMIC DNA]</scope>
    <source>
        <strain evidence="12">DSM 45834</strain>
    </source>
</reference>
<feature type="transmembrane region" description="Helical" evidence="8">
    <location>
        <begin position="207"/>
        <end position="230"/>
    </location>
</feature>
<keyword evidence="3 8" id="KW-0812">Transmembrane</keyword>